<dbReference type="InterPro" id="IPR021454">
    <property type="entry name" value="DUF3105"/>
</dbReference>
<dbReference type="EMBL" id="FNWJ01000001">
    <property type="protein sequence ID" value="SEH10440.1"/>
    <property type="molecule type" value="Genomic_DNA"/>
</dbReference>
<evidence type="ECO:0000256" key="2">
    <source>
        <dbReference type="SAM" id="Phobius"/>
    </source>
</evidence>
<dbReference type="RefSeq" id="WP_093115566.1">
    <property type="nucleotide sequence ID" value="NZ_FNWJ01000001.1"/>
</dbReference>
<protein>
    <recommendedName>
        <fullName evidence="5">DUF3105 domain-containing protein</fullName>
    </recommendedName>
</protein>
<feature type="region of interest" description="Disordered" evidence="1">
    <location>
        <begin position="82"/>
        <end position="126"/>
    </location>
</feature>
<dbReference type="Pfam" id="PF11303">
    <property type="entry name" value="DUF3105"/>
    <property type="match status" value="1"/>
</dbReference>
<name>A0A1H6FJP3_THEAL</name>
<gene>
    <name evidence="3" type="ORF">SAMN02745716_0292</name>
</gene>
<feature type="region of interest" description="Disordered" evidence="1">
    <location>
        <begin position="1"/>
        <end position="28"/>
    </location>
</feature>
<evidence type="ECO:0000256" key="1">
    <source>
        <dbReference type="SAM" id="MobiDB-lite"/>
    </source>
</evidence>
<sequence>MSSRQKEKEQRRRERLAKEEAARRAQARRKRLMIAGAGGAAAVAAAVVIAVASGGDDGGGSGGGASADAAIPARSEQDLAAAARAAGCEVKQHRDEGSSHTEEAVRYGTNPPTSGAHAPSAAADGIYAAGNPPELGQSVHALEHGRVNIQYRPGTPARRVAQLETLYNEEVKGQSGYHTLLFENQTDMQAAVAATAWTQSLTCRTLNDRTWDALRAFREDFVDKGPEFVP</sequence>
<dbReference type="Proteomes" id="UP000222056">
    <property type="component" value="Unassembled WGS sequence"/>
</dbReference>
<evidence type="ECO:0000313" key="3">
    <source>
        <dbReference type="EMBL" id="SEH10440.1"/>
    </source>
</evidence>
<accession>A0A1H6FJP3</accession>
<keyword evidence="4" id="KW-1185">Reference proteome</keyword>
<proteinExistence type="predicted"/>
<evidence type="ECO:0000313" key="4">
    <source>
        <dbReference type="Proteomes" id="UP000222056"/>
    </source>
</evidence>
<feature type="transmembrane region" description="Helical" evidence="2">
    <location>
        <begin position="32"/>
        <end position="52"/>
    </location>
</feature>
<reference evidence="4" key="1">
    <citation type="submission" date="2016-10" db="EMBL/GenBank/DDBJ databases">
        <authorList>
            <person name="Varghese N."/>
            <person name="Submissions S."/>
        </authorList>
    </citation>
    <scope>NUCLEOTIDE SEQUENCE [LARGE SCALE GENOMIC DNA]</scope>
    <source>
        <strain evidence="4">ATCC 35263</strain>
    </source>
</reference>
<feature type="compositionally biased region" description="Basic and acidic residues" evidence="1">
    <location>
        <begin position="90"/>
        <end position="105"/>
    </location>
</feature>
<evidence type="ECO:0008006" key="5">
    <source>
        <dbReference type="Google" id="ProtNLM"/>
    </source>
</evidence>
<dbReference type="AlphaFoldDB" id="A0A1H6FJP3"/>
<keyword evidence="2" id="KW-0812">Transmembrane</keyword>
<keyword evidence="2" id="KW-0472">Membrane</keyword>
<keyword evidence="2" id="KW-1133">Transmembrane helix</keyword>
<feature type="compositionally biased region" description="Basic and acidic residues" evidence="1">
    <location>
        <begin position="1"/>
        <end position="23"/>
    </location>
</feature>
<dbReference type="STRING" id="29539.SAMN02745716_0292"/>
<organism evidence="3 4">
    <name type="scientific">Thermoleophilum album</name>
    <dbReference type="NCBI Taxonomy" id="29539"/>
    <lineage>
        <taxon>Bacteria</taxon>
        <taxon>Bacillati</taxon>
        <taxon>Actinomycetota</taxon>
        <taxon>Thermoleophilia</taxon>
        <taxon>Thermoleophilales</taxon>
        <taxon>Thermoleophilaceae</taxon>
        <taxon>Thermoleophilum</taxon>
    </lineage>
</organism>